<evidence type="ECO:0000313" key="2">
    <source>
        <dbReference type="Proteomes" id="UP000050791"/>
    </source>
</evidence>
<dbReference type="Proteomes" id="UP000050791">
    <property type="component" value="Unassembled WGS sequence"/>
</dbReference>
<feature type="region of interest" description="Disordered" evidence="1">
    <location>
        <begin position="195"/>
        <end position="219"/>
    </location>
</feature>
<accession>A0AA85ATD3</accession>
<evidence type="ECO:0000256" key="1">
    <source>
        <dbReference type="SAM" id="MobiDB-lite"/>
    </source>
</evidence>
<evidence type="ECO:0000313" key="3">
    <source>
        <dbReference type="WBParaSite" id="SMTH1_107710.3"/>
    </source>
</evidence>
<dbReference type="InterPro" id="IPR031410">
    <property type="entry name" value="SAXO4"/>
</dbReference>
<proteinExistence type="predicted"/>
<organism evidence="2 3">
    <name type="scientific">Schistosoma mattheei</name>
    <dbReference type="NCBI Taxonomy" id="31246"/>
    <lineage>
        <taxon>Eukaryota</taxon>
        <taxon>Metazoa</taxon>
        <taxon>Spiralia</taxon>
        <taxon>Lophotrochozoa</taxon>
        <taxon>Platyhelminthes</taxon>
        <taxon>Trematoda</taxon>
        <taxon>Digenea</taxon>
        <taxon>Strigeidida</taxon>
        <taxon>Schistosomatoidea</taxon>
        <taxon>Schistosomatidae</taxon>
        <taxon>Schistosoma</taxon>
    </lineage>
</organism>
<dbReference type="PANTHER" id="PTHR34349:SF1">
    <property type="entry name" value="PROTEIN PHOSPHATASE 1 REGULATORY SUBUNIT 32"/>
    <property type="match status" value="1"/>
</dbReference>
<dbReference type="WBParaSite" id="SMTH1_107710.3">
    <property type="protein sequence ID" value="SMTH1_107710.3"/>
    <property type="gene ID" value="SMTH1_107710"/>
</dbReference>
<dbReference type="PANTHER" id="PTHR34349">
    <property type="entry name" value="PROTEIN PHOSPHATASE 1 REGULATORY SUBUNIT 32"/>
    <property type="match status" value="1"/>
</dbReference>
<sequence>MFLSISVQKGNYFFEQKFKDIFTPILPKGKLVLPTKAGPCNIEDVNFRHGLNTYSMTDVVHYSRIKPRPYDMFRVTVGRKEESGSTSSISNFNAISNRFRYSFTTVQPGWKTDKLAGQTAYMSDFRPFCHKNGSEPFSNWVGNLSYREPTDYFIQNKIWPEYKSHHSYYIFKHSEDFPEVYLEKLKTNDSAEYQSATHKSKAPSITKGSQNDLQNQPKSSAELLGRVTIGRLEPSGSALNISGHVQSQDMPLDRFITHNMTRVSGYSICDILWHFVFKLPE</sequence>
<dbReference type="Pfam" id="PF15691">
    <property type="entry name" value="PPP1R32"/>
    <property type="match status" value="1"/>
</dbReference>
<dbReference type="GO" id="GO:0019902">
    <property type="term" value="F:phosphatase binding"/>
    <property type="evidence" value="ECO:0007669"/>
    <property type="project" value="TreeGrafter"/>
</dbReference>
<dbReference type="AlphaFoldDB" id="A0AA85ATD3"/>
<feature type="compositionally biased region" description="Polar residues" evidence="1">
    <location>
        <begin position="206"/>
        <end position="219"/>
    </location>
</feature>
<protein>
    <submittedName>
        <fullName evidence="3">Uncharacterized protein</fullName>
    </submittedName>
</protein>
<name>A0AA85ATD3_9TREM</name>
<reference evidence="3" key="1">
    <citation type="submission" date="2023-11" db="UniProtKB">
        <authorList>
            <consortium name="WormBaseParasite"/>
        </authorList>
    </citation>
    <scope>IDENTIFICATION</scope>
</reference>